<evidence type="ECO:0000313" key="2">
    <source>
        <dbReference type="EMBL" id="KAK7097421.1"/>
    </source>
</evidence>
<comment type="caution">
    <text evidence="2">The sequence shown here is derived from an EMBL/GenBank/DDBJ whole genome shotgun (WGS) entry which is preliminary data.</text>
</comment>
<protein>
    <submittedName>
        <fullName evidence="2">Uncharacterized protein</fullName>
    </submittedName>
</protein>
<dbReference type="AlphaFoldDB" id="A0AAN9B1B8"/>
<evidence type="ECO:0000256" key="1">
    <source>
        <dbReference type="SAM" id="Coils"/>
    </source>
</evidence>
<accession>A0AAN9B1B8</accession>
<keyword evidence="3" id="KW-1185">Reference proteome</keyword>
<sequence>MAVISQLCFSGQEPPEPEAVAHIFSYVIRHVEGVTTVQTQQLTLRDDQMDPSPVLRSFILRLLLKHSELEVADFINTFLSEARSVIEGHMAGQTEQSAPVLTELSLLIIYCIENLEYEADAVAAEQSEAQTLQGQCERVKEQLHKIRAKLEESALELSTLIALGQLRHALCCCADLVFRHVIEPADFHKVDVALKDLLMEAAVICVMGNNQWPK</sequence>
<evidence type="ECO:0000313" key="3">
    <source>
        <dbReference type="Proteomes" id="UP001374579"/>
    </source>
</evidence>
<keyword evidence="1" id="KW-0175">Coiled coil</keyword>
<reference evidence="2 3" key="1">
    <citation type="submission" date="2024-02" db="EMBL/GenBank/DDBJ databases">
        <title>Chromosome-scale genome assembly of the rough periwinkle Littorina saxatilis.</title>
        <authorList>
            <person name="De Jode A."/>
            <person name="Faria R."/>
            <person name="Formenti G."/>
            <person name="Sims Y."/>
            <person name="Smith T.P."/>
            <person name="Tracey A."/>
            <person name="Wood J.M.D."/>
            <person name="Zagrodzka Z.B."/>
            <person name="Johannesson K."/>
            <person name="Butlin R.K."/>
            <person name="Leder E.H."/>
        </authorList>
    </citation>
    <scope>NUCLEOTIDE SEQUENCE [LARGE SCALE GENOMIC DNA]</scope>
    <source>
        <strain evidence="2">Snail1</strain>
        <tissue evidence="2">Muscle</tissue>
    </source>
</reference>
<proteinExistence type="predicted"/>
<feature type="coiled-coil region" evidence="1">
    <location>
        <begin position="122"/>
        <end position="156"/>
    </location>
</feature>
<organism evidence="2 3">
    <name type="scientific">Littorina saxatilis</name>
    <dbReference type="NCBI Taxonomy" id="31220"/>
    <lineage>
        <taxon>Eukaryota</taxon>
        <taxon>Metazoa</taxon>
        <taxon>Spiralia</taxon>
        <taxon>Lophotrochozoa</taxon>
        <taxon>Mollusca</taxon>
        <taxon>Gastropoda</taxon>
        <taxon>Caenogastropoda</taxon>
        <taxon>Littorinimorpha</taxon>
        <taxon>Littorinoidea</taxon>
        <taxon>Littorinidae</taxon>
        <taxon>Littorina</taxon>
    </lineage>
</organism>
<dbReference type="EMBL" id="JBAMIC010000013">
    <property type="protein sequence ID" value="KAK7097421.1"/>
    <property type="molecule type" value="Genomic_DNA"/>
</dbReference>
<gene>
    <name evidence="2" type="ORF">V1264_004405</name>
</gene>
<dbReference type="Proteomes" id="UP001374579">
    <property type="component" value="Unassembled WGS sequence"/>
</dbReference>
<name>A0AAN9B1B8_9CAEN</name>